<feature type="domain" description="HTH gntR-type" evidence="4">
    <location>
        <begin position="11"/>
        <end position="79"/>
    </location>
</feature>
<keyword evidence="1" id="KW-0805">Transcription regulation</keyword>
<comment type="caution">
    <text evidence="5">The sequence shown here is derived from an EMBL/GenBank/DDBJ whole genome shotgun (WGS) entry which is preliminary data.</text>
</comment>
<dbReference type="PANTHER" id="PTHR38445:SF7">
    <property type="entry name" value="GNTR-FAMILY TRANSCRIPTIONAL REGULATOR"/>
    <property type="match status" value="1"/>
</dbReference>
<dbReference type="OrthoDB" id="9801546at2"/>
<dbReference type="STRING" id="180332.GCA_000797495_01519"/>
<reference evidence="5 6" key="1">
    <citation type="journal article" date="2019" name="Anaerobe">
        <title>Detection of Robinsoniella peoriensis in multiple bone samples of a trauma patient.</title>
        <authorList>
            <person name="Schrottner P."/>
            <person name="Hartwich K."/>
            <person name="Bunk B."/>
            <person name="Schober I."/>
            <person name="Helbig S."/>
            <person name="Rudolph W.W."/>
            <person name="Gunzer F."/>
        </authorList>
    </citation>
    <scope>NUCLEOTIDE SEQUENCE [LARGE SCALE GENOMIC DNA]</scope>
    <source>
        <strain evidence="5 6">DSM 106044</strain>
    </source>
</reference>
<evidence type="ECO:0000313" key="6">
    <source>
        <dbReference type="Proteomes" id="UP000306509"/>
    </source>
</evidence>
<gene>
    <name evidence="5" type="primary">ytrA_1</name>
    <name evidence="5" type="ORF">DSM106044_00394</name>
</gene>
<sequence length="124" mass="14070">MKVIVSNQSELPIYVQIKEQIKEQIMNGTIPEGETLPSIRQLAKNLGISVITTTRAYSELEQEGFVAARQGKGSVVLPRDNEMVREQYLKRIEQAFETAIENARYAQIQKEELVGILEALLHEE</sequence>
<evidence type="ECO:0000256" key="3">
    <source>
        <dbReference type="ARBA" id="ARBA00023163"/>
    </source>
</evidence>
<dbReference type="AlphaFoldDB" id="A0A4U8QD25"/>
<evidence type="ECO:0000256" key="2">
    <source>
        <dbReference type="ARBA" id="ARBA00023125"/>
    </source>
</evidence>
<dbReference type="EMBL" id="QGQD01000007">
    <property type="protein sequence ID" value="TLD02659.1"/>
    <property type="molecule type" value="Genomic_DNA"/>
</dbReference>
<dbReference type="SMART" id="SM00345">
    <property type="entry name" value="HTH_GNTR"/>
    <property type="match status" value="1"/>
</dbReference>
<dbReference type="GO" id="GO:0003700">
    <property type="term" value="F:DNA-binding transcription factor activity"/>
    <property type="evidence" value="ECO:0007669"/>
    <property type="project" value="InterPro"/>
</dbReference>
<keyword evidence="3" id="KW-0804">Transcription</keyword>
<dbReference type="InterPro" id="IPR036388">
    <property type="entry name" value="WH-like_DNA-bd_sf"/>
</dbReference>
<organism evidence="5 6">
    <name type="scientific">Robinsoniella peoriensis</name>
    <dbReference type="NCBI Taxonomy" id="180332"/>
    <lineage>
        <taxon>Bacteria</taxon>
        <taxon>Bacillati</taxon>
        <taxon>Bacillota</taxon>
        <taxon>Clostridia</taxon>
        <taxon>Lachnospirales</taxon>
        <taxon>Lachnospiraceae</taxon>
        <taxon>Robinsoniella</taxon>
    </lineage>
</organism>
<keyword evidence="6" id="KW-1185">Reference proteome</keyword>
<dbReference type="Pfam" id="PF00392">
    <property type="entry name" value="GntR"/>
    <property type="match status" value="1"/>
</dbReference>
<dbReference type="InterPro" id="IPR000524">
    <property type="entry name" value="Tscrpt_reg_HTH_GntR"/>
</dbReference>
<protein>
    <submittedName>
        <fullName evidence="5">HTH-type transcriptional repressor YtrA</fullName>
    </submittedName>
</protein>
<accession>A0A4U8QD25</accession>
<dbReference type="PROSITE" id="PS50949">
    <property type="entry name" value="HTH_GNTR"/>
    <property type="match status" value="1"/>
</dbReference>
<dbReference type="InterPro" id="IPR036390">
    <property type="entry name" value="WH_DNA-bd_sf"/>
</dbReference>
<dbReference type="Proteomes" id="UP000306509">
    <property type="component" value="Unassembled WGS sequence"/>
</dbReference>
<proteinExistence type="predicted"/>
<dbReference type="SUPFAM" id="SSF46785">
    <property type="entry name" value="Winged helix' DNA-binding domain"/>
    <property type="match status" value="1"/>
</dbReference>
<dbReference type="PANTHER" id="PTHR38445">
    <property type="entry name" value="HTH-TYPE TRANSCRIPTIONAL REPRESSOR YTRA"/>
    <property type="match status" value="1"/>
</dbReference>
<evidence type="ECO:0000259" key="4">
    <source>
        <dbReference type="PROSITE" id="PS50949"/>
    </source>
</evidence>
<keyword evidence="2" id="KW-0238">DNA-binding</keyword>
<dbReference type="RefSeq" id="WP_027293239.1">
    <property type="nucleotide sequence ID" value="NZ_CABMJZ010000133.1"/>
</dbReference>
<dbReference type="Gene3D" id="1.10.10.10">
    <property type="entry name" value="Winged helix-like DNA-binding domain superfamily/Winged helix DNA-binding domain"/>
    <property type="match status" value="1"/>
</dbReference>
<evidence type="ECO:0000313" key="5">
    <source>
        <dbReference type="EMBL" id="TLD02659.1"/>
    </source>
</evidence>
<evidence type="ECO:0000256" key="1">
    <source>
        <dbReference type="ARBA" id="ARBA00023015"/>
    </source>
</evidence>
<name>A0A4U8QD25_9FIRM</name>
<dbReference type="GO" id="GO:0003677">
    <property type="term" value="F:DNA binding"/>
    <property type="evidence" value="ECO:0007669"/>
    <property type="project" value="UniProtKB-KW"/>
</dbReference>
<dbReference type="CDD" id="cd07377">
    <property type="entry name" value="WHTH_GntR"/>
    <property type="match status" value="1"/>
</dbReference>